<dbReference type="PANTHER" id="PTHR11895">
    <property type="entry name" value="TRANSAMIDASE"/>
    <property type="match status" value="1"/>
</dbReference>
<keyword evidence="3" id="KW-1185">Reference proteome</keyword>
<reference evidence="2 3" key="1">
    <citation type="submission" date="2020-02" db="EMBL/GenBank/DDBJ databases">
        <authorList>
            <person name="Hogendoorn C."/>
        </authorList>
    </citation>
    <scope>NUCLEOTIDE SEQUENCE [LARGE SCALE GENOMIC DNA]</scope>
    <source>
        <strain evidence="2">R501</strain>
    </source>
</reference>
<protein>
    <submittedName>
        <fullName evidence="2">Amidase domain-containing protein</fullName>
    </submittedName>
</protein>
<dbReference type="EMBL" id="LR778114">
    <property type="protein sequence ID" value="CAB1128792.1"/>
    <property type="molecule type" value="Genomic_DNA"/>
</dbReference>
<dbReference type="InterPro" id="IPR020556">
    <property type="entry name" value="Amidase_CS"/>
</dbReference>
<dbReference type="PANTHER" id="PTHR11895:SF176">
    <property type="entry name" value="AMIDASE AMID-RELATED"/>
    <property type="match status" value="1"/>
</dbReference>
<evidence type="ECO:0000313" key="2">
    <source>
        <dbReference type="EMBL" id="CAB1128792.1"/>
    </source>
</evidence>
<organism evidence="2 3">
    <name type="scientific">Candidatus Hydrogenisulfobacillus filiaventi</name>
    <dbReference type="NCBI Taxonomy" id="2707344"/>
    <lineage>
        <taxon>Bacteria</taxon>
        <taxon>Bacillati</taxon>
        <taxon>Bacillota</taxon>
        <taxon>Clostridia</taxon>
        <taxon>Eubacteriales</taxon>
        <taxon>Clostridiales Family XVII. Incertae Sedis</taxon>
        <taxon>Candidatus Hydrogenisulfobacillus</taxon>
    </lineage>
</organism>
<evidence type="ECO:0000259" key="1">
    <source>
        <dbReference type="Pfam" id="PF01425"/>
    </source>
</evidence>
<dbReference type="InterPro" id="IPR000120">
    <property type="entry name" value="Amidase"/>
</dbReference>
<evidence type="ECO:0000313" key="3">
    <source>
        <dbReference type="Proteomes" id="UP000503399"/>
    </source>
</evidence>
<dbReference type="KEGG" id="hfv:R50_1286"/>
<dbReference type="PROSITE" id="PS00571">
    <property type="entry name" value="AMIDASES"/>
    <property type="match status" value="1"/>
</dbReference>
<sequence>MNGGELPWTVAALARAVRDRRLRAVEVAEETLRRIARRDGGHLNAFLAVDAGRARREAAAVDHRLAGGTALPLAGVPVGLKDLFETAGVPTTAGSRILAGYVPTTDARVVQQLSEAGALVRIGKLNLHEFAYGPTGTVSAAGPVRNPHDPARMAGGSSSGSAAAVAAGILPAALGTDTGGSVRIPAALCGVLGLKPTYDLLSRQGVIPLAWSLDHVGILAASAEDLALVLRVLAGPGVAGTVPPRTEGLRVGLLSGVSDGDGVWDAEARAVYLESLGRLETAGLVPVPVPAPGSAWPVLFDRWREAQAVILAAEAVTYHRPWLATRAGEYSPEVRERLLARAGLPAVYYLEAGRERVRARALWTALFQQVELAVLPTVPVPAPVLGAREVPGPDGQPRPVVAALLYHTAPFNLLGLPAISLPVGRTPGGLPVGLQLVAPWWEEARLLAVARRLEEAGVVQAPSPRW</sequence>
<accession>A0A6F8ZGS4</accession>
<feature type="domain" description="Amidase" evidence="1">
    <location>
        <begin position="26"/>
        <end position="447"/>
    </location>
</feature>
<dbReference type="GO" id="GO:0003824">
    <property type="term" value="F:catalytic activity"/>
    <property type="evidence" value="ECO:0007669"/>
    <property type="project" value="InterPro"/>
</dbReference>
<dbReference type="Gene3D" id="3.90.1300.10">
    <property type="entry name" value="Amidase signature (AS) domain"/>
    <property type="match status" value="1"/>
</dbReference>
<name>A0A6F8ZGS4_9FIRM</name>
<gene>
    <name evidence="2" type="ORF">R50_1286</name>
</gene>
<dbReference type="AlphaFoldDB" id="A0A6F8ZGS4"/>
<dbReference type="InterPro" id="IPR036928">
    <property type="entry name" value="AS_sf"/>
</dbReference>
<dbReference type="Pfam" id="PF01425">
    <property type="entry name" value="Amidase"/>
    <property type="match status" value="1"/>
</dbReference>
<dbReference type="Proteomes" id="UP000503399">
    <property type="component" value="Chromosome"/>
</dbReference>
<dbReference type="InterPro" id="IPR023631">
    <property type="entry name" value="Amidase_dom"/>
</dbReference>
<proteinExistence type="predicted"/>
<dbReference type="SUPFAM" id="SSF75304">
    <property type="entry name" value="Amidase signature (AS) enzymes"/>
    <property type="match status" value="1"/>
</dbReference>